<dbReference type="AlphaFoldDB" id="A0A914QQ29"/>
<keyword evidence="1" id="KW-1185">Reference proteome</keyword>
<accession>A0A914QQ29</accession>
<dbReference type="SMART" id="SM00028">
    <property type="entry name" value="TPR"/>
    <property type="match status" value="2"/>
</dbReference>
<dbReference type="InterPro" id="IPR011990">
    <property type="entry name" value="TPR-like_helical_dom_sf"/>
</dbReference>
<reference evidence="2" key="1">
    <citation type="submission" date="2022-11" db="UniProtKB">
        <authorList>
            <consortium name="WormBaseParasite"/>
        </authorList>
    </citation>
    <scope>IDENTIFICATION</scope>
</reference>
<protein>
    <submittedName>
        <fullName evidence="2">Tetratricopeptide repeat protein</fullName>
    </submittedName>
</protein>
<evidence type="ECO:0000313" key="1">
    <source>
        <dbReference type="Proteomes" id="UP000887578"/>
    </source>
</evidence>
<dbReference type="InterPro" id="IPR053209">
    <property type="entry name" value="Gramillin-biosynth_MTr"/>
</dbReference>
<dbReference type="PANTHER" id="PTHR47643">
    <property type="entry name" value="TPR DOMAIN PROTEIN (AFU_ORTHOLOGUE AFUA_5G12710)"/>
    <property type="match status" value="1"/>
</dbReference>
<evidence type="ECO:0000313" key="2">
    <source>
        <dbReference type="WBParaSite" id="PDA_v2.g29475.t1"/>
    </source>
</evidence>
<sequence>MTNGKGLNQEAPVSRRSRNPEEALLLWKLQYLQMHGECNILPTKKIIFPSKSHFCKMPFEKLEPIKLCEMKVPMVHNGKFLVAKVIGKPFAVIGVNALIEDLNGDVEEIALYNFRYNFDNLDWIGVGIILIIKEPWLRYSSDDDTPSLWVDSPSDVIFVDPTDDNLLSQIGANQWHVSDSKDVDVIRKMANNCFIKKDYDGALMLYDRAIRYKPDLAVLYLNKSLTCLKIGAFYMAYNASEIALEKGGDREKAMYRMGQSAYRIHEWQKAAEHFANVCKDFPKNAAAPEQLKRAIARLNEKQTGKFDFKSMYLESKKENPEIDVADYQGPIKIVNVNKKGILFYT</sequence>
<dbReference type="Proteomes" id="UP000887578">
    <property type="component" value="Unplaced"/>
</dbReference>
<dbReference type="SUPFAM" id="SSF48452">
    <property type="entry name" value="TPR-like"/>
    <property type="match status" value="1"/>
</dbReference>
<proteinExistence type="predicted"/>
<dbReference type="Gene3D" id="1.25.40.10">
    <property type="entry name" value="Tetratricopeptide repeat domain"/>
    <property type="match status" value="1"/>
</dbReference>
<dbReference type="InterPro" id="IPR019734">
    <property type="entry name" value="TPR_rpt"/>
</dbReference>
<dbReference type="PANTHER" id="PTHR47643:SF2">
    <property type="entry name" value="TPR DOMAIN PROTEIN (AFU_ORTHOLOGUE AFUA_5G12710)"/>
    <property type="match status" value="1"/>
</dbReference>
<dbReference type="WBParaSite" id="PDA_v2.g29475.t1">
    <property type="protein sequence ID" value="PDA_v2.g29475.t1"/>
    <property type="gene ID" value="PDA_v2.g29475"/>
</dbReference>
<name>A0A914QQ29_9BILA</name>
<organism evidence="1 2">
    <name type="scientific">Panagrolaimus davidi</name>
    <dbReference type="NCBI Taxonomy" id="227884"/>
    <lineage>
        <taxon>Eukaryota</taxon>
        <taxon>Metazoa</taxon>
        <taxon>Ecdysozoa</taxon>
        <taxon>Nematoda</taxon>
        <taxon>Chromadorea</taxon>
        <taxon>Rhabditida</taxon>
        <taxon>Tylenchina</taxon>
        <taxon>Panagrolaimomorpha</taxon>
        <taxon>Panagrolaimoidea</taxon>
        <taxon>Panagrolaimidae</taxon>
        <taxon>Panagrolaimus</taxon>
    </lineage>
</organism>